<dbReference type="Gene3D" id="1.10.510.10">
    <property type="entry name" value="Transferase(Phosphotransferase) domain 1"/>
    <property type="match status" value="1"/>
</dbReference>
<evidence type="ECO:0000256" key="2">
    <source>
        <dbReference type="ARBA" id="ARBA00022679"/>
    </source>
</evidence>
<dbReference type="PROSITE" id="PS50011">
    <property type="entry name" value="PROTEIN_KINASE_DOM"/>
    <property type="match status" value="1"/>
</dbReference>
<evidence type="ECO:0000313" key="8">
    <source>
        <dbReference type="EMBL" id="KAF2074995.1"/>
    </source>
</evidence>
<dbReference type="InterPro" id="IPR016181">
    <property type="entry name" value="Acyl_CoA_acyltransferase"/>
</dbReference>
<dbReference type="InterPro" id="IPR050660">
    <property type="entry name" value="NEK_Ser/Thr_kinase"/>
</dbReference>
<keyword evidence="4" id="KW-0418">Kinase</keyword>
<evidence type="ECO:0000313" key="9">
    <source>
        <dbReference type="Proteomes" id="UP000695562"/>
    </source>
</evidence>
<dbReference type="GO" id="GO:0004674">
    <property type="term" value="F:protein serine/threonine kinase activity"/>
    <property type="evidence" value="ECO:0007669"/>
    <property type="project" value="UniProtKB-EC"/>
</dbReference>
<proteinExistence type="predicted"/>
<gene>
    <name evidence="8" type="ORF">CYY_003691</name>
</gene>
<dbReference type="Pfam" id="PF00583">
    <property type="entry name" value="Acetyltransf_1"/>
    <property type="match status" value="1"/>
</dbReference>
<feature type="region of interest" description="Disordered" evidence="6">
    <location>
        <begin position="186"/>
        <end position="206"/>
    </location>
</feature>
<dbReference type="Proteomes" id="UP000695562">
    <property type="component" value="Unassembled WGS sequence"/>
</dbReference>
<keyword evidence="9" id="KW-1185">Reference proteome</keyword>
<dbReference type="EC" id="2.7.11.1" evidence="1"/>
<dbReference type="OrthoDB" id="4062651at2759"/>
<dbReference type="GO" id="GO:0005524">
    <property type="term" value="F:ATP binding"/>
    <property type="evidence" value="ECO:0007669"/>
    <property type="project" value="UniProtKB-KW"/>
</dbReference>
<dbReference type="EMBL" id="AJWJ01000119">
    <property type="protein sequence ID" value="KAF2074995.1"/>
    <property type="molecule type" value="Genomic_DNA"/>
</dbReference>
<keyword evidence="3" id="KW-0547">Nucleotide-binding</keyword>
<dbReference type="SUPFAM" id="SSF55729">
    <property type="entry name" value="Acyl-CoA N-acyltransferases (Nat)"/>
    <property type="match status" value="1"/>
</dbReference>
<evidence type="ECO:0000256" key="4">
    <source>
        <dbReference type="ARBA" id="ARBA00022777"/>
    </source>
</evidence>
<evidence type="ECO:0000256" key="3">
    <source>
        <dbReference type="ARBA" id="ARBA00022741"/>
    </source>
</evidence>
<name>A0A8J4PWD9_9MYCE</name>
<evidence type="ECO:0000256" key="5">
    <source>
        <dbReference type="ARBA" id="ARBA00022840"/>
    </source>
</evidence>
<feature type="compositionally biased region" description="Low complexity" evidence="6">
    <location>
        <begin position="191"/>
        <end position="200"/>
    </location>
</feature>
<dbReference type="PANTHER" id="PTHR43671">
    <property type="entry name" value="SERINE/THREONINE-PROTEIN KINASE NEK"/>
    <property type="match status" value="1"/>
</dbReference>
<evidence type="ECO:0000256" key="1">
    <source>
        <dbReference type="ARBA" id="ARBA00012513"/>
    </source>
</evidence>
<dbReference type="Gene3D" id="3.40.630.30">
    <property type="match status" value="1"/>
</dbReference>
<dbReference type="GO" id="GO:0016747">
    <property type="term" value="F:acyltransferase activity, transferring groups other than amino-acyl groups"/>
    <property type="evidence" value="ECO:0007669"/>
    <property type="project" value="InterPro"/>
</dbReference>
<dbReference type="InterPro" id="IPR000182">
    <property type="entry name" value="GNAT_dom"/>
</dbReference>
<dbReference type="Gene3D" id="3.30.200.20">
    <property type="entry name" value="Phosphorylase Kinase, domain 1"/>
    <property type="match status" value="1"/>
</dbReference>
<dbReference type="AlphaFoldDB" id="A0A8J4PWD9"/>
<dbReference type="PANTHER" id="PTHR43671:SF13">
    <property type="entry name" value="SERINE_THREONINE-PROTEIN KINASE NEK2"/>
    <property type="match status" value="1"/>
</dbReference>
<feature type="compositionally biased region" description="Low complexity" evidence="6">
    <location>
        <begin position="250"/>
        <end position="262"/>
    </location>
</feature>
<reference evidence="8" key="1">
    <citation type="submission" date="2020-01" db="EMBL/GenBank/DDBJ databases">
        <title>Development of genomics and gene disruption for Polysphondylium violaceum indicates a role for the polyketide synthase stlB in stalk morphogenesis.</title>
        <authorList>
            <person name="Narita B."/>
            <person name="Kawabe Y."/>
            <person name="Kin K."/>
            <person name="Saito T."/>
            <person name="Gibbs R."/>
            <person name="Kuspa A."/>
            <person name="Muzny D."/>
            <person name="Queller D."/>
            <person name="Richards S."/>
            <person name="Strassman J."/>
            <person name="Sucgang R."/>
            <person name="Worley K."/>
            <person name="Schaap P."/>
        </authorList>
    </citation>
    <scope>NUCLEOTIDE SEQUENCE</scope>
    <source>
        <strain evidence="8">QSvi11</strain>
    </source>
</reference>
<comment type="caution">
    <text evidence="8">The sequence shown here is derived from an EMBL/GenBank/DDBJ whole genome shotgun (WGS) entry which is preliminary data.</text>
</comment>
<accession>A0A8J4PWD9</accession>
<feature type="domain" description="Protein kinase" evidence="7">
    <location>
        <begin position="4"/>
        <end position="441"/>
    </location>
</feature>
<dbReference type="Pfam" id="PF00069">
    <property type="entry name" value="Pkinase"/>
    <property type="match status" value="2"/>
</dbReference>
<protein>
    <recommendedName>
        <fullName evidence="1">non-specific serine/threonine protein kinase</fullName>
        <ecNumber evidence="1">2.7.11.1</ecNumber>
    </recommendedName>
</protein>
<organism evidence="8 9">
    <name type="scientific">Polysphondylium violaceum</name>
    <dbReference type="NCBI Taxonomy" id="133409"/>
    <lineage>
        <taxon>Eukaryota</taxon>
        <taxon>Amoebozoa</taxon>
        <taxon>Evosea</taxon>
        <taxon>Eumycetozoa</taxon>
        <taxon>Dictyostelia</taxon>
        <taxon>Dictyosteliales</taxon>
        <taxon>Dictyosteliaceae</taxon>
        <taxon>Polysphondylium</taxon>
    </lineage>
</organism>
<dbReference type="SMART" id="SM00220">
    <property type="entry name" value="S_TKc"/>
    <property type="match status" value="1"/>
</dbReference>
<dbReference type="InterPro" id="IPR000719">
    <property type="entry name" value="Prot_kinase_dom"/>
</dbReference>
<dbReference type="InterPro" id="IPR011009">
    <property type="entry name" value="Kinase-like_dom_sf"/>
</dbReference>
<sequence>MNKYTIVKLIGSGGEAKALLVKKNGTENLYVLKQRDFLHLEQANDGLNEAMSLARIQSPNIVKFEEVFIYYNNEVYSLCIVMEYCDGGDLMEFMFNSILENNDSFVQQGDINKVEFMNNYRKGNSNTHTISSYSDTSDSASCSGTGFATTPTVISPAMISKIKHKSTEAALKTLNEEDDDRINTLVDDFESGPTSPPSGKTSHKLTLSQSVDKIEKTEKIEKIEGIKKSKSSWWRKKTNSKEYNNNSINHSTTMSSTLSSDDLSTHESSSKLTTTTQVDSRPCIPKKLLFKWIYQIACGVHAIHSQHTIHRDLKSENIFITEYSIKIGDFGLATTYDTSIKGMAGTYYYSSPEVLQNKEYCRPADIFSLGCIYYEMCTMRLLPLAKRCIADELIQGKFDKKAFLAEFTSENLQMAELILSMLDMNPNVRPSIDSILQNQVFNPLKRTNSMSVFSNALSPELTLGSLSIQPQHVLGFRRQLEKSDLAAAAEILSEAYRTEPRFIFVSGGTSNNAGTIAKSEELGNIIRKNFFEMALRVMFANKFMLWGFFNSENVLNGVACWASPGKKRGLPVISMIVNVISLVPKFGLRVMKKIGTFMSCIERAIKKSKADDGSDQYHLAYCGISRECRNNGIGQYLLKPVLEWADFSGKKVKTLALNLEGINFLSKQGFVVIYEEKTGLPKGIDSIYIMERDPKPR</sequence>
<keyword evidence="2" id="KW-0808">Transferase</keyword>
<keyword evidence="5" id="KW-0067">ATP-binding</keyword>
<evidence type="ECO:0000259" key="7">
    <source>
        <dbReference type="PROSITE" id="PS50011"/>
    </source>
</evidence>
<dbReference type="SUPFAM" id="SSF56112">
    <property type="entry name" value="Protein kinase-like (PK-like)"/>
    <property type="match status" value="1"/>
</dbReference>
<evidence type="ECO:0000256" key="6">
    <source>
        <dbReference type="SAM" id="MobiDB-lite"/>
    </source>
</evidence>
<feature type="region of interest" description="Disordered" evidence="6">
    <location>
        <begin position="242"/>
        <end position="276"/>
    </location>
</feature>